<keyword evidence="2" id="KW-1185">Reference proteome</keyword>
<protein>
    <submittedName>
        <fullName evidence="1">Uncharacterized protein</fullName>
    </submittedName>
</protein>
<proteinExistence type="predicted"/>
<accession>A0A6J5WPZ5</accession>
<sequence>MAGNFPGRNRGREIERDDIARVVVVISSSATAAVDKDERSSNCVPNSKSNLFISTHSSDLDLQRRMEGMHGSWCCIRQKFDGMRLPW</sequence>
<evidence type="ECO:0000313" key="2">
    <source>
        <dbReference type="Proteomes" id="UP000507245"/>
    </source>
</evidence>
<dbReference type="Proteomes" id="UP000507245">
    <property type="component" value="Unassembled WGS sequence"/>
</dbReference>
<gene>
    <name evidence="1" type="ORF">ORAREDHAP_LOCUS20535</name>
</gene>
<name>A0A6J5WPZ5_PRUAR</name>
<organism evidence="1 2">
    <name type="scientific">Prunus armeniaca</name>
    <name type="common">Apricot</name>
    <name type="synonym">Armeniaca vulgaris</name>
    <dbReference type="NCBI Taxonomy" id="36596"/>
    <lineage>
        <taxon>Eukaryota</taxon>
        <taxon>Viridiplantae</taxon>
        <taxon>Streptophyta</taxon>
        <taxon>Embryophyta</taxon>
        <taxon>Tracheophyta</taxon>
        <taxon>Spermatophyta</taxon>
        <taxon>Magnoliopsida</taxon>
        <taxon>eudicotyledons</taxon>
        <taxon>Gunneridae</taxon>
        <taxon>Pentapetalae</taxon>
        <taxon>rosids</taxon>
        <taxon>fabids</taxon>
        <taxon>Rosales</taxon>
        <taxon>Rosaceae</taxon>
        <taxon>Amygdaloideae</taxon>
        <taxon>Amygdaleae</taxon>
        <taxon>Prunus</taxon>
    </lineage>
</organism>
<reference evidence="2" key="1">
    <citation type="journal article" date="2020" name="Genome Biol.">
        <title>Gamete binning: chromosome-level and haplotype-resolved genome assembly enabled by high-throughput single-cell sequencing of gamete genomes.</title>
        <authorList>
            <person name="Campoy J.A."/>
            <person name="Sun H."/>
            <person name="Goel M."/>
            <person name="Jiao W.-B."/>
            <person name="Folz-Donahue K."/>
            <person name="Wang N."/>
            <person name="Rubio M."/>
            <person name="Liu C."/>
            <person name="Kukat C."/>
            <person name="Ruiz D."/>
            <person name="Huettel B."/>
            <person name="Schneeberger K."/>
        </authorList>
    </citation>
    <scope>NUCLEOTIDE SEQUENCE [LARGE SCALE GENOMIC DNA]</scope>
    <source>
        <strain evidence="2">cv. Rojo Pasion</strain>
    </source>
</reference>
<dbReference type="EMBL" id="CAEKKB010000003">
    <property type="protein sequence ID" value="CAB4303806.1"/>
    <property type="molecule type" value="Genomic_DNA"/>
</dbReference>
<evidence type="ECO:0000313" key="1">
    <source>
        <dbReference type="EMBL" id="CAB4303806.1"/>
    </source>
</evidence>
<dbReference type="AlphaFoldDB" id="A0A6J5WPZ5"/>